<evidence type="ECO:0000313" key="11">
    <source>
        <dbReference type="Proteomes" id="UP000253970"/>
    </source>
</evidence>
<feature type="binding site" evidence="7">
    <location>
        <position position="153"/>
    </location>
    <ligand>
        <name>FMN</name>
        <dbReference type="ChEBI" id="CHEBI:58210"/>
    </ligand>
</feature>
<dbReference type="UniPathway" id="UPA00070"/>
<comment type="catalytic activity">
    <reaction evidence="7">
        <text>(S)-dihydroorotate + A = orotate + AH2</text>
        <dbReference type="Rhea" id="RHEA:18073"/>
        <dbReference type="ChEBI" id="CHEBI:13193"/>
        <dbReference type="ChEBI" id="CHEBI:17499"/>
        <dbReference type="ChEBI" id="CHEBI:30839"/>
        <dbReference type="ChEBI" id="CHEBI:30864"/>
    </reaction>
</comment>
<comment type="cofactor">
    <cofactor evidence="7">
        <name>FMN</name>
        <dbReference type="ChEBI" id="CHEBI:58210"/>
    </cofactor>
    <text evidence="7">Binds 1 FMN per subunit.</text>
</comment>
<keyword evidence="7" id="KW-0963">Cytoplasm</keyword>
<evidence type="ECO:0000256" key="4">
    <source>
        <dbReference type="ARBA" id="ARBA00022643"/>
    </source>
</evidence>
<dbReference type="NCBIfam" id="TIGR01037">
    <property type="entry name" value="pyrD_sub1_fam"/>
    <property type="match status" value="1"/>
</dbReference>
<sequence>MGDSFNATQPVRSGGGDTPPVARTVLARSNSPQDCSIRCGTRLVEGCPRRPVPTSVDMRVNLGGLEMKNPVTVASGTFAAGREYGDFVDVAGLGAVTTKGVSLNGWAGNASPRIAETPSGMLNSIGLQNPGVAHLKECDLPWLAERGATVIVNVSGHSFDEYVQVIEALEDVPVDAYEVNISCPNVDAGGMTIGTCTDSVEAVVSRCRAATKRPLIVKLTPNVTDVTEIARAAVSAGADALSLINTLLGMAIDAERRRPQLARGVGGLSGPAVKPVALRMVWEVHQAVDVPLLGMGGISCAIDAVEFMLAGATAVAVGTANFVNPHATVEIIDGMAQYCERHGIEDVQQLIGALEW</sequence>
<dbReference type="GO" id="GO:0004152">
    <property type="term" value="F:dihydroorotate dehydrogenase activity"/>
    <property type="evidence" value="ECO:0007669"/>
    <property type="project" value="UniProtKB-UniRule"/>
</dbReference>
<evidence type="ECO:0000256" key="5">
    <source>
        <dbReference type="ARBA" id="ARBA00022975"/>
    </source>
</evidence>
<dbReference type="InterPro" id="IPR024920">
    <property type="entry name" value="Dihydroorotate_DH_1"/>
</dbReference>
<feature type="region of interest" description="Disordered" evidence="8">
    <location>
        <begin position="1"/>
        <end position="22"/>
    </location>
</feature>
<evidence type="ECO:0000256" key="8">
    <source>
        <dbReference type="SAM" id="MobiDB-lite"/>
    </source>
</evidence>
<feature type="binding site" evidence="7">
    <location>
        <position position="180"/>
    </location>
    <ligand>
        <name>substrate</name>
    </ligand>
</feature>
<dbReference type="RefSeq" id="WP_114532737.1">
    <property type="nucleotide sequence ID" value="NZ_JAQDVM010000003.1"/>
</dbReference>
<name>A0A369MMI9_EGGLN</name>
<dbReference type="InterPro" id="IPR013785">
    <property type="entry name" value="Aldolase_TIM"/>
</dbReference>
<feature type="binding site" evidence="7">
    <location>
        <position position="180"/>
    </location>
    <ligand>
        <name>FMN</name>
        <dbReference type="ChEBI" id="CHEBI:58210"/>
    </ligand>
</feature>
<comment type="caution">
    <text evidence="10">The sequence shown here is derived from an EMBL/GenBank/DDBJ whole genome shotgun (WGS) entry which is preliminary data.</text>
</comment>
<dbReference type="NCBIfam" id="NF005574">
    <property type="entry name" value="PRK07259.1"/>
    <property type="match status" value="1"/>
</dbReference>
<dbReference type="GO" id="GO:0044205">
    <property type="term" value="P:'de novo' UMP biosynthetic process"/>
    <property type="evidence" value="ECO:0007669"/>
    <property type="project" value="UniProtKB-UniRule"/>
</dbReference>
<reference evidence="10 11" key="1">
    <citation type="journal article" date="2018" name="Elife">
        <title>Discovery and characterization of a prevalent human gut bacterial enzyme sufficient for the inactivation of a family of plant toxins.</title>
        <authorList>
            <person name="Koppel N."/>
            <person name="Bisanz J.E."/>
            <person name="Pandelia M.E."/>
            <person name="Turnbaugh P.J."/>
            <person name="Balskus E.P."/>
        </authorList>
    </citation>
    <scope>NUCLEOTIDE SEQUENCE [LARGE SCALE GENOMIC DNA]</scope>
    <source>
        <strain evidence="10 11">W1 BHI 6</strain>
    </source>
</reference>
<feature type="binding site" evidence="7">
    <location>
        <begin position="245"/>
        <end position="246"/>
    </location>
    <ligand>
        <name>substrate</name>
    </ligand>
</feature>
<dbReference type="CDD" id="cd04740">
    <property type="entry name" value="DHOD_1B_like"/>
    <property type="match status" value="1"/>
</dbReference>
<dbReference type="FunFam" id="3.20.20.70:FF:000027">
    <property type="entry name" value="Dihydropyrimidine dehydrogenase [NADP(+)]"/>
    <property type="match status" value="1"/>
</dbReference>
<proteinExistence type="inferred from homology"/>
<evidence type="ECO:0000259" key="9">
    <source>
        <dbReference type="Pfam" id="PF01180"/>
    </source>
</evidence>
<dbReference type="InterPro" id="IPR049622">
    <property type="entry name" value="Dihydroorotate_DH_I"/>
</dbReference>
<feature type="binding site" evidence="7">
    <location>
        <begin position="123"/>
        <end position="127"/>
    </location>
    <ligand>
        <name>substrate</name>
    </ligand>
</feature>
<evidence type="ECO:0000256" key="1">
    <source>
        <dbReference type="ARBA" id="ARBA00004725"/>
    </source>
</evidence>
<feature type="binding site" evidence="7">
    <location>
        <position position="270"/>
    </location>
    <ligand>
        <name>FMN</name>
        <dbReference type="ChEBI" id="CHEBI:58210"/>
    </ligand>
</feature>
<evidence type="ECO:0000256" key="2">
    <source>
        <dbReference type="ARBA" id="ARBA00008008"/>
    </source>
</evidence>
<organism evidence="10 11">
    <name type="scientific">Eggerthella lenta</name>
    <name type="common">Eubacterium lentum</name>
    <dbReference type="NCBI Taxonomy" id="84112"/>
    <lineage>
        <taxon>Bacteria</taxon>
        <taxon>Bacillati</taxon>
        <taxon>Actinomycetota</taxon>
        <taxon>Coriobacteriia</taxon>
        <taxon>Eggerthellales</taxon>
        <taxon>Eggerthellaceae</taxon>
        <taxon>Eggerthella</taxon>
    </lineage>
</organism>
<feature type="binding site" evidence="7">
    <location>
        <begin position="318"/>
        <end position="319"/>
    </location>
    <ligand>
        <name>FMN</name>
        <dbReference type="ChEBI" id="CHEBI:58210"/>
    </ligand>
</feature>
<feature type="compositionally biased region" description="Polar residues" evidence="8">
    <location>
        <begin position="1"/>
        <end position="11"/>
    </location>
</feature>
<evidence type="ECO:0000313" key="10">
    <source>
        <dbReference type="EMBL" id="RDB72867.1"/>
    </source>
</evidence>
<evidence type="ECO:0000256" key="7">
    <source>
        <dbReference type="HAMAP-Rule" id="MF_00224"/>
    </source>
</evidence>
<dbReference type="PANTHER" id="PTHR48109">
    <property type="entry name" value="DIHYDROOROTATE DEHYDROGENASE (QUINONE), MITOCHONDRIAL-RELATED"/>
    <property type="match status" value="1"/>
</dbReference>
<dbReference type="Proteomes" id="UP000253970">
    <property type="component" value="Unassembled WGS sequence"/>
</dbReference>
<evidence type="ECO:0000256" key="6">
    <source>
        <dbReference type="ARBA" id="ARBA00023002"/>
    </source>
</evidence>
<accession>A0A369MMI9</accession>
<dbReference type="InterPro" id="IPR033888">
    <property type="entry name" value="DHOD_1B"/>
</dbReference>
<dbReference type="GO" id="GO:0005737">
    <property type="term" value="C:cytoplasm"/>
    <property type="evidence" value="ECO:0007669"/>
    <property type="project" value="UniProtKB-SubCell"/>
</dbReference>
<feature type="binding site" evidence="7">
    <location>
        <position position="244"/>
    </location>
    <ligand>
        <name>FMN</name>
        <dbReference type="ChEBI" id="CHEBI:58210"/>
    </ligand>
</feature>
<gene>
    <name evidence="7" type="primary">pyrD</name>
    <name evidence="10" type="ORF">C1875_02360</name>
</gene>
<keyword evidence="5 7" id="KW-0665">Pyrimidine biosynthesis</keyword>
<feature type="binding site" evidence="7">
    <location>
        <begin position="296"/>
        <end position="297"/>
    </location>
    <ligand>
        <name>FMN</name>
        <dbReference type="ChEBI" id="CHEBI:58210"/>
    </ligand>
</feature>
<dbReference type="SUPFAM" id="SSF51395">
    <property type="entry name" value="FMN-linked oxidoreductases"/>
    <property type="match status" value="1"/>
</dbReference>
<feature type="binding site" evidence="7">
    <location>
        <position position="218"/>
    </location>
    <ligand>
        <name>FMN</name>
        <dbReference type="ChEBI" id="CHEBI:58210"/>
    </ligand>
</feature>
<dbReference type="Pfam" id="PF01180">
    <property type="entry name" value="DHO_dh"/>
    <property type="match status" value="1"/>
</dbReference>
<keyword evidence="3 7" id="KW-0285">Flavoprotein</keyword>
<dbReference type="PANTHER" id="PTHR48109:SF1">
    <property type="entry name" value="DIHYDROOROTATE DEHYDROGENASE (FUMARATE)"/>
    <property type="match status" value="1"/>
</dbReference>
<feature type="active site" description="Nucleophile" evidence="7">
    <location>
        <position position="183"/>
    </location>
</feature>
<comment type="pathway">
    <text evidence="1 7">Pyrimidine metabolism; UMP biosynthesis via de novo pathway.</text>
</comment>
<dbReference type="GO" id="GO:0006207">
    <property type="term" value="P:'de novo' pyrimidine nucleobase biosynthetic process"/>
    <property type="evidence" value="ECO:0007669"/>
    <property type="project" value="TreeGrafter"/>
</dbReference>
<dbReference type="EMBL" id="PPTU01000002">
    <property type="protein sequence ID" value="RDB72867.1"/>
    <property type="molecule type" value="Genomic_DNA"/>
</dbReference>
<keyword evidence="4 7" id="KW-0288">FMN</keyword>
<comment type="function">
    <text evidence="7">Catalyzes the conversion of dihydroorotate to orotate.</text>
</comment>
<feature type="domain" description="Dihydroorotate dehydrogenase catalytic" evidence="9">
    <location>
        <begin position="59"/>
        <end position="336"/>
    </location>
</feature>
<comment type="similarity">
    <text evidence="2 7">Belongs to the dihydroorotate dehydrogenase family. Type 1 subfamily.</text>
</comment>
<comment type="subcellular location">
    <subcellularLocation>
        <location evidence="7">Cytoplasm</location>
    </subcellularLocation>
</comment>
<protein>
    <recommendedName>
        <fullName evidence="7">Dihydroorotate dehydrogenase</fullName>
        <shortName evidence="7">DHOD</shortName>
        <shortName evidence="7">DHODase</shortName>
        <shortName evidence="7">DHOdehase</shortName>
        <ecNumber evidence="7">1.3.-.-</ecNumber>
    </recommendedName>
</protein>
<dbReference type="EC" id="1.3.-.-" evidence="7"/>
<feature type="binding site" evidence="7">
    <location>
        <position position="99"/>
    </location>
    <ligand>
        <name>substrate</name>
    </ligand>
</feature>
<dbReference type="AlphaFoldDB" id="A0A369MMI9"/>
<dbReference type="Gene3D" id="3.20.20.70">
    <property type="entry name" value="Aldolase class I"/>
    <property type="match status" value="1"/>
</dbReference>
<evidence type="ECO:0000256" key="3">
    <source>
        <dbReference type="ARBA" id="ARBA00022630"/>
    </source>
</evidence>
<dbReference type="InterPro" id="IPR050074">
    <property type="entry name" value="DHO_dehydrogenase"/>
</dbReference>
<feature type="binding site" evidence="7">
    <location>
        <position position="75"/>
    </location>
    <ligand>
        <name>FMN</name>
        <dbReference type="ChEBI" id="CHEBI:58210"/>
    </ligand>
</feature>
<keyword evidence="6 7" id="KW-0560">Oxidoreductase</keyword>
<dbReference type="HAMAP" id="MF_00224">
    <property type="entry name" value="DHO_dh_type1"/>
    <property type="match status" value="1"/>
</dbReference>
<dbReference type="InterPro" id="IPR005720">
    <property type="entry name" value="Dihydroorotate_DH_cat"/>
</dbReference>
<feature type="binding site" evidence="7">
    <location>
        <begin position="99"/>
        <end position="100"/>
    </location>
    <ligand>
        <name>FMN</name>
        <dbReference type="ChEBI" id="CHEBI:58210"/>
    </ligand>
</feature>